<dbReference type="SMART" id="SM00478">
    <property type="entry name" value="ENDO3c"/>
    <property type="match status" value="1"/>
</dbReference>
<dbReference type="AlphaFoldDB" id="A0A2N8U6U4"/>
<dbReference type="PANTHER" id="PTHR43003:SF5">
    <property type="entry name" value="DNA-3-METHYLADENINE GLYCOSYLASE"/>
    <property type="match status" value="1"/>
</dbReference>
<evidence type="ECO:0000313" key="7">
    <source>
        <dbReference type="Proteomes" id="UP000239563"/>
    </source>
</evidence>
<feature type="domain" description="HhH-GPD" evidence="5">
    <location>
        <begin position="171"/>
        <end position="353"/>
    </location>
</feature>
<dbReference type="GO" id="GO:0032993">
    <property type="term" value="C:protein-DNA complex"/>
    <property type="evidence" value="ECO:0007669"/>
    <property type="project" value="TreeGrafter"/>
</dbReference>
<dbReference type="GO" id="GO:0043916">
    <property type="term" value="F:DNA-7-methylguanine glycosylase activity"/>
    <property type="evidence" value="ECO:0007669"/>
    <property type="project" value="TreeGrafter"/>
</dbReference>
<dbReference type="InterPro" id="IPR051912">
    <property type="entry name" value="Alkylbase_DNA_Glycosylase/TA"/>
</dbReference>
<gene>
    <name evidence="6" type="ORF">SRS1_11738</name>
</gene>
<feature type="region of interest" description="Disordered" evidence="4">
    <location>
        <begin position="317"/>
        <end position="362"/>
    </location>
</feature>
<protein>
    <submittedName>
        <fullName evidence="6">Related to MAG1-3-methyl-adenine DNA glycosylase</fullName>
    </submittedName>
</protein>
<feature type="compositionally biased region" description="Polar residues" evidence="4">
    <location>
        <begin position="1"/>
        <end position="11"/>
    </location>
</feature>
<feature type="compositionally biased region" description="Low complexity" evidence="4">
    <location>
        <begin position="21"/>
        <end position="32"/>
    </location>
</feature>
<evidence type="ECO:0000259" key="5">
    <source>
        <dbReference type="SMART" id="SM00478"/>
    </source>
</evidence>
<keyword evidence="3" id="KW-0234">DNA repair</keyword>
<dbReference type="GO" id="GO:0032131">
    <property type="term" value="F:alkylated DNA binding"/>
    <property type="evidence" value="ECO:0007669"/>
    <property type="project" value="TreeGrafter"/>
</dbReference>
<dbReference type="Proteomes" id="UP000239563">
    <property type="component" value="Chromosome I"/>
</dbReference>
<dbReference type="Pfam" id="PF00730">
    <property type="entry name" value="HhH-GPD"/>
    <property type="match status" value="1"/>
</dbReference>
<dbReference type="InterPro" id="IPR011257">
    <property type="entry name" value="DNA_glycosylase"/>
</dbReference>
<reference evidence="6 7" key="1">
    <citation type="submission" date="2017-02" db="EMBL/GenBank/DDBJ databases">
        <authorList>
            <person name="Peterson S.W."/>
        </authorList>
    </citation>
    <scope>NUCLEOTIDE SEQUENCE [LARGE SCALE GENOMIC DNA]</scope>
    <source>
        <strain evidence="6 7">SRS1_H2-8</strain>
    </source>
</reference>
<dbReference type="PANTHER" id="PTHR43003">
    <property type="entry name" value="DNA-3-METHYLADENINE GLYCOSYLASE"/>
    <property type="match status" value="1"/>
</dbReference>
<proteinExistence type="inferred from homology"/>
<dbReference type="GO" id="GO:0008725">
    <property type="term" value="F:DNA-3-methyladenine glycosylase activity"/>
    <property type="evidence" value="ECO:0007669"/>
    <property type="project" value="TreeGrafter"/>
</dbReference>
<dbReference type="GO" id="GO:0006285">
    <property type="term" value="P:base-excision repair, AP site formation"/>
    <property type="evidence" value="ECO:0007669"/>
    <property type="project" value="TreeGrafter"/>
</dbReference>
<dbReference type="Gene3D" id="1.10.1670.40">
    <property type="match status" value="2"/>
</dbReference>
<feature type="compositionally biased region" description="Low complexity" evidence="4">
    <location>
        <begin position="66"/>
        <end position="87"/>
    </location>
</feature>
<keyword evidence="2" id="KW-0227">DNA damage</keyword>
<evidence type="ECO:0000256" key="2">
    <source>
        <dbReference type="ARBA" id="ARBA00022763"/>
    </source>
</evidence>
<dbReference type="SUPFAM" id="SSF48150">
    <property type="entry name" value="DNA-glycosylase"/>
    <property type="match status" value="1"/>
</dbReference>
<name>A0A2N8U6U4_9BASI</name>
<evidence type="ECO:0000256" key="4">
    <source>
        <dbReference type="SAM" id="MobiDB-lite"/>
    </source>
</evidence>
<dbReference type="GO" id="GO:0005634">
    <property type="term" value="C:nucleus"/>
    <property type="evidence" value="ECO:0007669"/>
    <property type="project" value="TreeGrafter"/>
</dbReference>
<sequence length="447" mass="49206">MVLTRSRSATPAKSIAASFGASSKASIATKAAPLKRSLQRSATDSQLETKKAPTSPGKRSRLDSQPSSTSSSAAKPSSVKPASAAKAKTPEEPFVIPHDASEEDCLTRTTVPFPALPFDLVQAQAHLCAADRRFERLFQKVPVRCYEEALDPSTADTKDLNLFKTVTTSILGQQISWLAARSVLYKFCRLFSPDSMPEKPDFVGFPREQWPFPTPLMVLRTPDANLRAAGLSFAKIKYVKDLAARFVDGRLDIRQILELDDEEACVTELSKVKGVGRWTSEMILMFAMRKPDILPCADLGVQKGMLNFFLSDAQGPRISVKKRKPGEEEPEEDQNPAKDTKSKRAPTKQQGPLEPTEEKGEEVPLLAQTEVMPKPEPGFDAEHAAGSLDHLITDEHGLCRQVLQSRAKGNKIKGGQYLSPDEMKALANTWSPYRSVACMFMWALVDT</sequence>
<evidence type="ECO:0000313" key="6">
    <source>
        <dbReference type="EMBL" id="SJX60430.1"/>
    </source>
</evidence>
<organism evidence="6 7">
    <name type="scientific">Sporisorium reilianum f. sp. reilianum</name>
    <dbReference type="NCBI Taxonomy" id="72559"/>
    <lineage>
        <taxon>Eukaryota</taxon>
        <taxon>Fungi</taxon>
        <taxon>Dikarya</taxon>
        <taxon>Basidiomycota</taxon>
        <taxon>Ustilaginomycotina</taxon>
        <taxon>Ustilaginomycetes</taxon>
        <taxon>Ustilaginales</taxon>
        <taxon>Ustilaginaceae</taxon>
        <taxon>Sporisorium</taxon>
    </lineage>
</organism>
<dbReference type="InterPro" id="IPR003265">
    <property type="entry name" value="HhH-GPD_domain"/>
</dbReference>
<dbReference type="EMBL" id="LT795054">
    <property type="protein sequence ID" value="SJX60430.1"/>
    <property type="molecule type" value="Genomic_DNA"/>
</dbReference>
<dbReference type="FunFam" id="1.10.340.30:FF:000004">
    <property type="entry name" value="DNA-3-methyladenine glycosylase II"/>
    <property type="match status" value="1"/>
</dbReference>
<dbReference type="Gene3D" id="1.10.340.30">
    <property type="entry name" value="Hypothetical protein, domain 2"/>
    <property type="match status" value="1"/>
</dbReference>
<dbReference type="GO" id="GO:0006307">
    <property type="term" value="P:DNA alkylation repair"/>
    <property type="evidence" value="ECO:0007669"/>
    <property type="project" value="TreeGrafter"/>
</dbReference>
<accession>A0A2N8U6U4</accession>
<dbReference type="CDD" id="cd00056">
    <property type="entry name" value="ENDO3c"/>
    <property type="match status" value="1"/>
</dbReference>
<evidence type="ECO:0000256" key="3">
    <source>
        <dbReference type="ARBA" id="ARBA00023204"/>
    </source>
</evidence>
<comment type="similarity">
    <text evidence="1">Belongs to the alkylbase DNA glycosidase AlkA family.</text>
</comment>
<evidence type="ECO:0000256" key="1">
    <source>
        <dbReference type="ARBA" id="ARBA00010817"/>
    </source>
</evidence>
<feature type="region of interest" description="Disordered" evidence="4">
    <location>
        <begin position="1"/>
        <end position="98"/>
    </location>
</feature>